<proteinExistence type="predicted"/>
<evidence type="ECO:0000313" key="2">
    <source>
        <dbReference type="EMBL" id="AOH84388.1"/>
    </source>
</evidence>
<dbReference type="CDD" id="cd00093">
    <property type="entry name" value="HTH_XRE"/>
    <property type="match status" value="1"/>
</dbReference>
<dbReference type="SUPFAM" id="SSF47413">
    <property type="entry name" value="lambda repressor-like DNA-binding domains"/>
    <property type="match status" value="1"/>
</dbReference>
<dbReference type="AlphaFoldDB" id="A0A1B3ZAD4"/>
<dbReference type="SMART" id="SM00530">
    <property type="entry name" value="HTH_XRE"/>
    <property type="match status" value="1"/>
</dbReference>
<dbReference type="GO" id="GO:0003677">
    <property type="term" value="F:DNA binding"/>
    <property type="evidence" value="ECO:0007669"/>
    <property type="project" value="InterPro"/>
</dbReference>
<evidence type="ECO:0000313" key="3">
    <source>
        <dbReference type="Proteomes" id="UP000094256"/>
    </source>
</evidence>
<keyword evidence="3" id="KW-1185">Reference proteome</keyword>
<dbReference type="InterPro" id="IPR001387">
    <property type="entry name" value="Cro/C1-type_HTH"/>
</dbReference>
<sequence>MADCVYNPGACHPFWRDEGERSCDLAPEVAGMKHSSIEVDADVRILTQSLRAIRKKRGMTASDIAAALEMPLRTYQEFESGRGPLTHKRLFAFAEATDCDPFALLLGAIFGQADLAIDCADTKFCMIMMMYFEDFARDRGGDIAYLDPPNLAGGFDRLFKDFGALLDDRERFLQNWLANRTGSIALSALRQRMVNRRDRKAGEPRKE</sequence>
<dbReference type="PROSITE" id="PS50943">
    <property type="entry name" value="HTH_CROC1"/>
    <property type="match status" value="1"/>
</dbReference>
<dbReference type="Proteomes" id="UP000094256">
    <property type="component" value="Chromosome"/>
</dbReference>
<dbReference type="Gene3D" id="1.10.260.40">
    <property type="entry name" value="lambda repressor-like DNA-binding domains"/>
    <property type="match status" value="1"/>
</dbReference>
<gene>
    <name evidence="2" type="ORF">AWL63_10845</name>
</gene>
<organism evidence="2 3">
    <name type="scientific">Sphingomonas panacis</name>
    <dbReference type="NCBI Taxonomy" id="1560345"/>
    <lineage>
        <taxon>Bacteria</taxon>
        <taxon>Pseudomonadati</taxon>
        <taxon>Pseudomonadota</taxon>
        <taxon>Alphaproteobacteria</taxon>
        <taxon>Sphingomonadales</taxon>
        <taxon>Sphingomonadaceae</taxon>
        <taxon>Sphingomonas</taxon>
    </lineage>
</organism>
<dbReference type="EMBL" id="CP014168">
    <property type="protein sequence ID" value="AOH84388.1"/>
    <property type="molecule type" value="Genomic_DNA"/>
</dbReference>
<dbReference type="InterPro" id="IPR010982">
    <property type="entry name" value="Lambda_DNA-bd_dom_sf"/>
</dbReference>
<name>A0A1B3ZAD4_9SPHN</name>
<reference evidence="2 3" key="1">
    <citation type="submission" date="2016-01" db="EMBL/GenBank/DDBJ databases">
        <title>Complete genome and mega plasmid sequence of Sphingomonas panacis DCY99 elicits systemic resistance in rice to Xanthomonas oryzae.</title>
        <authorList>
            <person name="Kim Y.J."/>
            <person name="Yang D.C."/>
            <person name="Sing P."/>
        </authorList>
    </citation>
    <scope>NUCLEOTIDE SEQUENCE [LARGE SCALE GENOMIC DNA]</scope>
    <source>
        <strain evidence="2 3">DCY99</strain>
    </source>
</reference>
<protein>
    <recommendedName>
        <fullName evidence="1">HTH cro/C1-type domain-containing protein</fullName>
    </recommendedName>
</protein>
<feature type="domain" description="HTH cro/C1-type" evidence="1">
    <location>
        <begin position="50"/>
        <end position="105"/>
    </location>
</feature>
<dbReference type="OrthoDB" id="7477536at2"/>
<dbReference type="Pfam" id="PF01381">
    <property type="entry name" value="HTH_3"/>
    <property type="match status" value="1"/>
</dbReference>
<dbReference type="KEGG" id="span:AWL63_10845"/>
<accession>A0A1B3ZAD4</accession>
<evidence type="ECO:0000259" key="1">
    <source>
        <dbReference type="PROSITE" id="PS50943"/>
    </source>
</evidence>